<protein>
    <submittedName>
        <fullName evidence="1">Uncharacterized protein</fullName>
    </submittedName>
</protein>
<keyword evidence="2" id="KW-1185">Reference proteome</keyword>
<dbReference type="EMBL" id="JAJFAZ020000006">
    <property type="protein sequence ID" value="KAI5322561.1"/>
    <property type="molecule type" value="Genomic_DNA"/>
</dbReference>
<dbReference type="Proteomes" id="UP001054821">
    <property type="component" value="Chromosome 6"/>
</dbReference>
<reference evidence="1 2" key="1">
    <citation type="journal article" date="2022" name="G3 (Bethesda)">
        <title>Whole-genome sequence and methylome profiling of the almond [Prunus dulcis (Mill.) D.A. Webb] cultivar 'Nonpareil'.</title>
        <authorList>
            <person name="D'Amico-Willman K.M."/>
            <person name="Ouma W.Z."/>
            <person name="Meulia T."/>
            <person name="Sideli G.M."/>
            <person name="Gradziel T.M."/>
            <person name="Fresnedo-Ramirez J."/>
        </authorList>
    </citation>
    <scope>NUCLEOTIDE SEQUENCE [LARGE SCALE GENOMIC DNA]</scope>
    <source>
        <strain evidence="1">Clone GOH B32 T37-40</strain>
    </source>
</reference>
<sequence>MFSRHPLLGLSTLVFIYIQPRRRPLPLDSIESLFFHVESLPSLLSSTLGWSALVIVSTVSKSTTVMVQVASSESAVTMRVAFLTPPSLSDLRSQALPSGEDGCCLEIWHRWLFTYGL</sequence>
<dbReference type="AlphaFoldDB" id="A0AAD4VEQ7"/>
<gene>
    <name evidence="1" type="ORF">L3X38_031633</name>
</gene>
<comment type="caution">
    <text evidence="1">The sequence shown here is derived from an EMBL/GenBank/DDBJ whole genome shotgun (WGS) entry which is preliminary data.</text>
</comment>
<name>A0AAD4VEQ7_PRUDU</name>
<organism evidence="1 2">
    <name type="scientific">Prunus dulcis</name>
    <name type="common">Almond</name>
    <name type="synonym">Amygdalus dulcis</name>
    <dbReference type="NCBI Taxonomy" id="3755"/>
    <lineage>
        <taxon>Eukaryota</taxon>
        <taxon>Viridiplantae</taxon>
        <taxon>Streptophyta</taxon>
        <taxon>Embryophyta</taxon>
        <taxon>Tracheophyta</taxon>
        <taxon>Spermatophyta</taxon>
        <taxon>Magnoliopsida</taxon>
        <taxon>eudicotyledons</taxon>
        <taxon>Gunneridae</taxon>
        <taxon>Pentapetalae</taxon>
        <taxon>rosids</taxon>
        <taxon>fabids</taxon>
        <taxon>Rosales</taxon>
        <taxon>Rosaceae</taxon>
        <taxon>Amygdaloideae</taxon>
        <taxon>Amygdaleae</taxon>
        <taxon>Prunus</taxon>
    </lineage>
</organism>
<proteinExistence type="predicted"/>
<evidence type="ECO:0000313" key="2">
    <source>
        <dbReference type="Proteomes" id="UP001054821"/>
    </source>
</evidence>
<evidence type="ECO:0000313" key="1">
    <source>
        <dbReference type="EMBL" id="KAI5322561.1"/>
    </source>
</evidence>
<accession>A0AAD4VEQ7</accession>